<dbReference type="SUPFAM" id="SSF74924">
    <property type="entry name" value="Cap-Gly domain"/>
    <property type="match status" value="1"/>
</dbReference>
<gene>
    <name evidence="6" type="ORF">FBUS_08401</name>
</gene>
<proteinExistence type="inferred from homology"/>
<dbReference type="AlphaFoldDB" id="A0A8E0VHC8"/>
<keyword evidence="2" id="KW-0963">Cytoplasm</keyword>
<dbReference type="Pfam" id="PF01302">
    <property type="entry name" value="CAP_GLY"/>
    <property type="match status" value="1"/>
</dbReference>
<name>A0A8E0VHC8_9TREM</name>
<dbReference type="InterPro" id="IPR029071">
    <property type="entry name" value="Ubiquitin-like_domsf"/>
</dbReference>
<comment type="similarity">
    <text evidence="4">Belongs to the TBCB family.</text>
</comment>
<dbReference type="GO" id="GO:0051010">
    <property type="term" value="F:microtubule plus-end binding"/>
    <property type="evidence" value="ECO:0007669"/>
    <property type="project" value="TreeGrafter"/>
</dbReference>
<dbReference type="InterPro" id="IPR000626">
    <property type="entry name" value="Ubiquitin-like_dom"/>
</dbReference>
<dbReference type="InterPro" id="IPR036859">
    <property type="entry name" value="CAP-Gly_dom_sf"/>
</dbReference>
<dbReference type="InterPro" id="IPR000938">
    <property type="entry name" value="CAP-Gly_domain"/>
</dbReference>
<reference evidence="6" key="1">
    <citation type="submission" date="2019-05" db="EMBL/GenBank/DDBJ databases">
        <title>Annotation for the trematode Fasciolopsis buski.</title>
        <authorList>
            <person name="Choi Y.-J."/>
        </authorList>
    </citation>
    <scope>NUCLEOTIDE SEQUENCE</scope>
    <source>
        <strain evidence="6">HT</strain>
        <tissue evidence="6">Whole worm</tissue>
    </source>
</reference>
<comment type="caution">
    <text evidence="6">The sequence shown here is derived from an EMBL/GenBank/DDBJ whole genome shotgun (WGS) entry which is preliminary data.</text>
</comment>
<evidence type="ECO:0000256" key="4">
    <source>
        <dbReference type="ARBA" id="ARBA00025779"/>
    </source>
</evidence>
<dbReference type="SMART" id="SM01052">
    <property type="entry name" value="CAP_GLY"/>
    <property type="match status" value="1"/>
</dbReference>
<dbReference type="Gene3D" id="2.30.30.190">
    <property type="entry name" value="CAP Gly-rich-like domain"/>
    <property type="match status" value="1"/>
</dbReference>
<dbReference type="CDD" id="cd01789">
    <property type="entry name" value="Ubl_TBCB"/>
    <property type="match status" value="1"/>
</dbReference>
<evidence type="ECO:0000313" key="6">
    <source>
        <dbReference type="EMBL" id="KAA0185935.1"/>
    </source>
</evidence>
<evidence type="ECO:0000259" key="5">
    <source>
        <dbReference type="PROSITE" id="PS50245"/>
    </source>
</evidence>
<accession>A0A8E0VHC8</accession>
<dbReference type="Proteomes" id="UP000728185">
    <property type="component" value="Unassembled WGS sequence"/>
</dbReference>
<dbReference type="PANTHER" id="PTHR18916:SF85">
    <property type="entry name" value="TUBULIN-FOLDING COFACTOR B"/>
    <property type="match status" value="1"/>
</dbReference>
<feature type="domain" description="CAP-Gly" evidence="5">
    <location>
        <begin position="183"/>
        <end position="225"/>
    </location>
</feature>
<evidence type="ECO:0000313" key="7">
    <source>
        <dbReference type="Proteomes" id="UP000728185"/>
    </source>
</evidence>
<dbReference type="EMBL" id="LUCM01010094">
    <property type="protein sequence ID" value="KAA0185935.1"/>
    <property type="molecule type" value="Genomic_DNA"/>
</dbReference>
<dbReference type="GO" id="GO:0043014">
    <property type="term" value="F:alpha-tubulin binding"/>
    <property type="evidence" value="ECO:0007669"/>
    <property type="project" value="InterPro"/>
</dbReference>
<dbReference type="InterPro" id="IPR045172">
    <property type="entry name" value="TBCB_Ubl"/>
</dbReference>
<dbReference type="GO" id="GO:0007023">
    <property type="term" value="P:post-chaperonin tubulin folding pathway"/>
    <property type="evidence" value="ECO:0007669"/>
    <property type="project" value="InterPro"/>
</dbReference>
<evidence type="ECO:0000256" key="3">
    <source>
        <dbReference type="ARBA" id="ARBA00023186"/>
    </source>
</evidence>
<dbReference type="SUPFAM" id="SSF54236">
    <property type="entry name" value="Ubiquitin-like"/>
    <property type="match status" value="1"/>
</dbReference>
<dbReference type="OrthoDB" id="5295208at2759"/>
<comment type="subcellular location">
    <subcellularLocation>
        <location evidence="1">Cytoplasm</location>
    </subcellularLocation>
</comment>
<evidence type="ECO:0000256" key="2">
    <source>
        <dbReference type="ARBA" id="ARBA00022490"/>
    </source>
</evidence>
<dbReference type="Gene3D" id="3.10.20.90">
    <property type="entry name" value="Phosphatidylinositol 3-kinase Catalytic Subunit, Chain A, domain 1"/>
    <property type="match status" value="1"/>
</dbReference>
<dbReference type="GO" id="GO:0005938">
    <property type="term" value="C:cell cortex"/>
    <property type="evidence" value="ECO:0007669"/>
    <property type="project" value="TreeGrafter"/>
</dbReference>
<keyword evidence="3" id="KW-0143">Chaperone</keyword>
<protein>
    <submittedName>
        <fullName evidence="6">Cytoskeleton associated protein CAP Gly</fullName>
    </submittedName>
</protein>
<dbReference type="GO" id="GO:0007021">
    <property type="term" value="P:tubulin complex assembly"/>
    <property type="evidence" value="ECO:0007669"/>
    <property type="project" value="InterPro"/>
</dbReference>
<dbReference type="PROSITE" id="PS50245">
    <property type="entry name" value="CAP_GLY_2"/>
    <property type="match status" value="1"/>
</dbReference>
<evidence type="ECO:0000256" key="1">
    <source>
        <dbReference type="ARBA" id="ARBA00004496"/>
    </source>
</evidence>
<organism evidence="6 7">
    <name type="scientific">Fasciolopsis buskii</name>
    <dbReference type="NCBI Taxonomy" id="27845"/>
    <lineage>
        <taxon>Eukaryota</taxon>
        <taxon>Metazoa</taxon>
        <taxon>Spiralia</taxon>
        <taxon>Lophotrochozoa</taxon>
        <taxon>Platyhelminthes</taxon>
        <taxon>Trematoda</taxon>
        <taxon>Digenea</taxon>
        <taxon>Plagiorchiida</taxon>
        <taxon>Echinostomata</taxon>
        <taxon>Echinostomatoidea</taxon>
        <taxon>Fasciolidae</taxon>
        <taxon>Fasciolopsis</taxon>
    </lineage>
</organism>
<keyword evidence="7" id="KW-1185">Reference proteome</keyword>
<sequence>MTSIQGYFNISITSSASKLRCEKRFPSNLILSQLKEKLVLITGCDNKTMKIELFDKDENSKGFLSGDLRTLEDLNIEEGSHIHVTDPNLEEGAFDKMEESDELYQISAEEYAKRENTLLAWKRRNKLGQFREIDPEEAKKAEEERQKREEEEKAKIESLSVGSRCEVRVPNQPSKRGVIEFIGTTKFKPGYWIGVRYDEPLGKNDGSVDGVRYFQCPEKYGTFVKPQYVETGDFPELGIDELDEI</sequence>
<dbReference type="GO" id="GO:0005829">
    <property type="term" value="C:cytosol"/>
    <property type="evidence" value="ECO:0007669"/>
    <property type="project" value="UniProtKB-ARBA"/>
</dbReference>
<dbReference type="GO" id="GO:0035371">
    <property type="term" value="C:microtubule plus-end"/>
    <property type="evidence" value="ECO:0007669"/>
    <property type="project" value="TreeGrafter"/>
</dbReference>
<dbReference type="Pfam" id="PF14560">
    <property type="entry name" value="Ubiquitin_2"/>
    <property type="match status" value="1"/>
</dbReference>
<dbReference type="GO" id="GO:0031122">
    <property type="term" value="P:cytoplasmic microtubule organization"/>
    <property type="evidence" value="ECO:0007669"/>
    <property type="project" value="TreeGrafter"/>
</dbReference>
<dbReference type="GO" id="GO:0005634">
    <property type="term" value="C:nucleus"/>
    <property type="evidence" value="ECO:0007669"/>
    <property type="project" value="TreeGrafter"/>
</dbReference>
<dbReference type="PROSITE" id="PS00845">
    <property type="entry name" value="CAP_GLY_1"/>
    <property type="match status" value="1"/>
</dbReference>
<dbReference type="PANTHER" id="PTHR18916">
    <property type="entry name" value="DYNACTIN 1-RELATED MICROTUBULE-BINDING"/>
    <property type="match status" value="1"/>
</dbReference>
<dbReference type="FunFam" id="2.30.30.190:FF:000013">
    <property type="entry name" value="Tubulin-folding cofactor B"/>
    <property type="match status" value="1"/>
</dbReference>